<sequence>MKQYSREERWKYIWRDRGGLLPRDRVVHEAWDSIQVDLICLAYQLINSGAIDLQTTIGSQMGANMVAASVKHLYQRLAPTHHARWQWPGEEMVGESGRGRRRYELEVEMAMSGK</sequence>
<name>A0A0E0B928_9ORYZ</name>
<proteinExistence type="predicted"/>
<reference evidence="1" key="1">
    <citation type="submission" date="2015-04" db="UniProtKB">
        <authorList>
            <consortium name="EnsemblPlants"/>
        </authorList>
    </citation>
    <scope>IDENTIFICATION</scope>
</reference>
<protein>
    <submittedName>
        <fullName evidence="1">Uncharacterized protein</fullName>
    </submittedName>
</protein>
<evidence type="ECO:0000313" key="2">
    <source>
        <dbReference type="Proteomes" id="UP000026961"/>
    </source>
</evidence>
<dbReference type="Gramene" id="OGLUM10G05920.1">
    <property type="protein sequence ID" value="OGLUM10G05920.1"/>
    <property type="gene ID" value="OGLUM10G05920"/>
</dbReference>
<evidence type="ECO:0000313" key="1">
    <source>
        <dbReference type="EnsemblPlants" id="OGLUM10G05920.1"/>
    </source>
</evidence>
<keyword evidence="2" id="KW-1185">Reference proteome</keyword>
<dbReference type="Proteomes" id="UP000026961">
    <property type="component" value="Chromosome 10"/>
</dbReference>
<reference evidence="1" key="2">
    <citation type="submission" date="2018-05" db="EMBL/GenBank/DDBJ databases">
        <title>OgluRS3 (Oryza glumaepatula Reference Sequence Version 3).</title>
        <authorList>
            <person name="Zhang J."/>
            <person name="Kudrna D."/>
            <person name="Lee S."/>
            <person name="Talag J."/>
            <person name="Welchert J."/>
            <person name="Wing R.A."/>
        </authorList>
    </citation>
    <scope>NUCLEOTIDE SEQUENCE [LARGE SCALE GENOMIC DNA]</scope>
</reference>
<accession>A0A0E0B928</accession>
<dbReference type="HOGENOM" id="CLU_2124926_0_0_1"/>
<dbReference type="AlphaFoldDB" id="A0A0E0B928"/>
<organism evidence="1">
    <name type="scientific">Oryza glumipatula</name>
    <dbReference type="NCBI Taxonomy" id="40148"/>
    <lineage>
        <taxon>Eukaryota</taxon>
        <taxon>Viridiplantae</taxon>
        <taxon>Streptophyta</taxon>
        <taxon>Embryophyta</taxon>
        <taxon>Tracheophyta</taxon>
        <taxon>Spermatophyta</taxon>
        <taxon>Magnoliopsida</taxon>
        <taxon>Liliopsida</taxon>
        <taxon>Poales</taxon>
        <taxon>Poaceae</taxon>
        <taxon>BOP clade</taxon>
        <taxon>Oryzoideae</taxon>
        <taxon>Oryzeae</taxon>
        <taxon>Oryzinae</taxon>
        <taxon>Oryza</taxon>
    </lineage>
</organism>
<dbReference type="EnsemblPlants" id="OGLUM10G05920.1">
    <property type="protein sequence ID" value="OGLUM10G05920.1"/>
    <property type="gene ID" value="OGLUM10G05920"/>
</dbReference>